<dbReference type="RefSeq" id="WP_316700103.1">
    <property type="nucleotide sequence ID" value="NZ_CP136336.1"/>
</dbReference>
<feature type="chain" id="PRO_5046252070" evidence="1">
    <location>
        <begin position="21"/>
        <end position="155"/>
    </location>
</feature>
<reference evidence="2 3" key="1">
    <citation type="submission" date="2023-10" db="EMBL/GenBank/DDBJ databases">
        <title>Bacteria for the degradation of biodegradable plastic PBAT(Polybutylene adipate terephthalate).</title>
        <authorList>
            <person name="Weon H.-Y."/>
            <person name="Yeon J."/>
        </authorList>
    </citation>
    <scope>NUCLEOTIDE SEQUENCE [LARGE SCALE GENOMIC DNA]</scope>
    <source>
        <strain evidence="2 3">SBD 7-3</strain>
    </source>
</reference>
<gene>
    <name evidence="2" type="ORF">RXV79_21300</name>
</gene>
<evidence type="ECO:0000256" key="1">
    <source>
        <dbReference type="SAM" id="SignalP"/>
    </source>
</evidence>
<sequence>MQRRLILVAGAGVCVLPAWAHHGWSNFDAERPIYLEGRAAKVAWRNPHAEVELELASPLTLPSDLAKRPVPPQSAAVDAPAILAKTVLPTRRDKRWELELAPLSRMQAWQVAEIKPGTSLAVVAYTFPGEKGEAVARVEYLFVDGKAYALRSSPA</sequence>
<evidence type="ECO:0000313" key="2">
    <source>
        <dbReference type="EMBL" id="WOB07437.1"/>
    </source>
</evidence>
<feature type="signal peptide" evidence="1">
    <location>
        <begin position="1"/>
        <end position="20"/>
    </location>
</feature>
<dbReference type="Pfam" id="PF19649">
    <property type="entry name" value="DUF6152"/>
    <property type="match status" value="1"/>
</dbReference>
<keyword evidence="3" id="KW-1185">Reference proteome</keyword>
<dbReference type="EMBL" id="CP136336">
    <property type="protein sequence ID" value="WOB07437.1"/>
    <property type="molecule type" value="Genomic_DNA"/>
</dbReference>
<dbReference type="Proteomes" id="UP001303946">
    <property type="component" value="Chromosome"/>
</dbReference>
<evidence type="ECO:0000313" key="3">
    <source>
        <dbReference type="Proteomes" id="UP001303946"/>
    </source>
</evidence>
<protein>
    <submittedName>
        <fullName evidence="2">DUF6152 family protein</fullName>
    </submittedName>
</protein>
<dbReference type="InterPro" id="IPR046150">
    <property type="entry name" value="DUF6152"/>
</dbReference>
<proteinExistence type="predicted"/>
<name>A0ABZ0CWV2_9BURK</name>
<accession>A0ABZ0CWV2</accession>
<organism evidence="2 3">
    <name type="scientific">Piscinibacter gummiphilus</name>
    <dbReference type="NCBI Taxonomy" id="946333"/>
    <lineage>
        <taxon>Bacteria</taxon>
        <taxon>Pseudomonadati</taxon>
        <taxon>Pseudomonadota</taxon>
        <taxon>Betaproteobacteria</taxon>
        <taxon>Burkholderiales</taxon>
        <taxon>Sphaerotilaceae</taxon>
        <taxon>Piscinibacter</taxon>
    </lineage>
</organism>
<keyword evidence="1" id="KW-0732">Signal</keyword>